<proteinExistence type="inferred from homology"/>
<dbReference type="STRING" id="41427.A0A182IUN5"/>
<dbReference type="GO" id="GO:0000712">
    <property type="term" value="P:resolution of meiotic recombination intermediates"/>
    <property type="evidence" value="ECO:0007669"/>
    <property type="project" value="TreeGrafter"/>
</dbReference>
<evidence type="ECO:0000256" key="6">
    <source>
        <dbReference type="ARBA" id="ARBA00024977"/>
    </source>
</evidence>
<feature type="domain" description="RecQ mediated genome instability protein 1 OB-fold" evidence="8">
    <location>
        <begin position="79"/>
        <end position="203"/>
    </location>
</feature>
<evidence type="ECO:0000256" key="3">
    <source>
        <dbReference type="ARBA" id="ARBA00018987"/>
    </source>
</evidence>
<dbReference type="InterPro" id="IPR032199">
    <property type="entry name" value="RMI1_C"/>
</dbReference>
<dbReference type="EnsemblMetazoa" id="AATE005814-RA">
    <property type="protein sequence ID" value="AATE005814-PA.1"/>
    <property type="gene ID" value="AATE005814"/>
</dbReference>
<dbReference type="GO" id="GO:0000724">
    <property type="term" value="P:double-strand break repair via homologous recombination"/>
    <property type="evidence" value="ECO:0007669"/>
    <property type="project" value="TreeGrafter"/>
</dbReference>
<dbReference type="InterPro" id="IPR044881">
    <property type="entry name" value="RMI1_N_N_sf"/>
</dbReference>
<dbReference type="PANTHER" id="PTHR14790:SF15">
    <property type="entry name" value="RECQ-MEDIATED GENOME INSTABILITY PROTEIN 1"/>
    <property type="match status" value="1"/>
</dbReference>
<feature type="region of interest" description="Disordered" evidence="7">
    <location>
        <begin position="389"/>
        <end position="448"/>
    </location>
</feature>
<comment type="subcellular location">
    <subcellularLocation>
        <location evidence="1">Nucleus</location>
    </subcellularLocation>
</comment>
<evidence type="ECO:0000256" key="7">
    <source>
        <dbReference type="SAM" id="MobiDB-lite"/>
    </source>
</evidence>
<evidence type="ECO:0000256" key="2">
    <source>
        <dbReference type="ARBA" id="ARBA00006395"/>
    </source>
</evidence>
<protein>
    <recommendedName>
        <fullName evidence="3">RecQ-mediated genome instability protein 1</fullName>
    </recommendedName>
</protein>
<keyword evidence="4" id="KW-0235">DNA replication</keyword>
<feature type="compositionally biased region" description="Basic and acidic residues" evidence="7">
    <location>
        <begin position="397"/>
        <end position="408"/>
    </location>
</feature>
<dbReference type="SMART" id="SM01161">
    <property type="entry name" value="DUF1767"/>
    <property type="match status" value="1"/>
</dbReference>
<dbReference type="Pfam" id="PF16099">
    <property type="entry name" value="RMI1_C"/>
    <property type="match status" value="1"/>
</dbReference>
<name>A0A182IUN5_ANOAO</name>
<evidence type="ECO:0000256" key="5">
    <source>
        <dbReference type="ARBA" id="ARBA00023242"/>
    </source>
</evidence>
<evidence type="ECO:0000259" key="10">
    <source>
        <dbReference type="Pfam" id="PF21000"/>
    </source>
</evidence>
<dbReference type="FunFam" id="2.40.50.770:FF:000002">
    <property type="entry name" value="recQ-mediated genome instability protein 1"/>
    <property type="match status" value="1"/>
</dbReference>
<sequence length="645" mass="73135">MIQNDSNRALQVKQRFIWEYNIKVLDEWLSGCVSFCLQENPKISNESLFQFALSQWLLADLNDVGVGALPPMLNGKIEAHTLSGTFPVQMQHLIDISEPAYDQWRDLYNKKLDEAEDEVQMRRSQAPQTKKRRMLKLELTDGKQKAVGMEHTPIRCLSTKLAPGVKLLLTGPIRCINKVLFLESKNVRILGGEVDILLISNAYENVLLRALNKPANPNPKIDYEEAEVFENKHRPNNSSIQAVPMDQYRVPPDGRKNQSVTNPPPLVVDDGDDDSLLMGIDLDVIVGSQQPQGFTNCATKPEQVASISTLMDDDEMDEIVHLVKVPDDPEIMHQQVSSTRTSQPSPRPVEPNSAKPSFQEPDEDDFNMMQSLEEQIQSELRGFHAATQPDNDLEELEPPRVKKSRVVDDQLVTPVQLTRKSPPPLPPSSSFQSSNPKQPSRSQEASSSKMFNRFSVSALFEDSMDECMELNEMHDPRPNILSPNYAFRIGDTNLVTIDQMMALSEDNRSRASFVIYGEVSAVLEQPRIRKNCWHLSVQLTDQSEAILSVRLHNDVIAKMVRHDAGELMRMNKTDREGVMKLLNSILAELKELLQEIKCFWRISLPTMNASEVPVVIETYEMNDERGEILLNKIIKENCSQLRKML</sequence>
<evidence type="ECO:0000259" key="9">
    <source>
        <dbReference type="Pfam" id="PF16099"/>
    </source>
</evidence>
<feature type="domain" description="RMI1 N-terminal" evidence="10">
    <location>
        <begin position="20"/>
        <end position="63"/>
    </location>
</feature>
<dbReference type="InterPro" id="IPR049363">
    <property type="entry name" value="RMI1_N"/>
</dbReference>
<dbReference type="Gene3D" id="2.40.50.770">
    <property type="entry name" value="RecQ-mediated genome instability protein Rmi1, C-terminal domain"/>
    <property type="match status" value="1"/>
</dbReference>
<dbReference type="PANTHER" id="PTHR14790">
    <property type="entry name" value="RECQ-MEDIATED GENOME INSTABILITY PROTEIN 1 RMI1"/>
    <property type="match status" value="1"/>
</dbReference>
<dbReference type="GO" id="GO:0006260">
    <property type="term" value="P:DNA replication"/>
    <property type="evidence" value="ECO:0007669"/>
    <property type="project" value="UniProtKB-KW"/>
</dbReference>
<feature type="domain" description="RecQ-mediated genome instability protein 1 C-terminal OB-fold" evidence="9">
    <location>
        <begin position="496"/>
        <end position="632"/>
    </location>
</feature>
<feature type="compositionally biased region" description="Low complexity" evidence="7">
    <location>
        <begin position="428"/>
        <end position="440"/>
    </location>
</feature>
<dbReference type="GO" id="GO:0031422">
    <property type="term" value="C:RecQ family helicase-topoisomerase III complex"/>
    <property type="evidence" value="ECO:0007669"/>
    <property type="project" value="TreeGrafter"/>
</dbReference>
<evidence type="ECO:0000313" key="11">
    <source>
        <dbReference type="EnsemblMetazoa" id="AATE005814-PA.1"/>
    </source>
</evidence>
<keyword evidence="5" id="KW-0539">Nucleus</keyword>
<organism evidence="11">
    <name type="scientific">Anopheles atroparvus</name>
    <name type="common">European mosquito</name>
    <dbReference type="NCBI Taxonomy" id="41427"/>
    <lineage>
        <taxon>Eukaryota</taxon>
        <taxon>Metazoa</taxon>
        <taxon>Ecdysozoa</taxon>
        <taxon>Arthropoda</taxon>
        <taxon>Hexapoda</taxon>
        <taxon>Insecta</taxon>
        <taxon>Pterygota</taxon>
        <taxon>Neoptera</taxon>
        <taxon>Endopterygota</taxon>
        <taxon>Diptera</taxon>
        <taxon>Nematocera</taxon>
        <taxon>Culicoidea</taxon>
        <taxon>Culicidae</taxon>
        <taxon>Anophelinae</taxon>
        <taxon>Anopheles</taxon>
    </lineage>
</organism>
<dbReference type="AlphaFoldDB" id="A0A182IUN5"/>
<evidence type="ECO:0000256" key="4">
    <source>
        <dbReference type="ARBA" id="ARBA00022705"/>
    </source>
</evidence>
<dbReference type="Pfam" id="PF21000">
    <property type="entry name" value="RMI1_N_N"/>
    <property type="match status" value="1"/>
</dbReference>
<dbReference type="GO" id="GO:0016604">
    <property type="term" value="C:nuclear body"/>
    <property type="evidence" value="ECO:0007669"/>
    <property type="project" value="TreeGrafter"/>
</dbReference>
<feature type="region of interest" description="Disordered" evidence="7">
    <location>
        <begin position="233"/>
        <end position="266"/>
    </location>
</feature>
<accession>A0A182IUN5</accession>
<comment type="function">
    <text evidence="6">Essential component of the RMI complex, a complex that plays an important role in the processing of homologous recombination intermediates to limit DNA crossover formation in cells. Promotes TOP3A binding to double Holliday junctions (DHJ) and hence stimulates TOP3A-mediated dissolution. Required for BLM phosphorylation during mitosis. Within the BLM complex, required for BLM and TOP3A stability.</text>
</comment>
<reference evidence="11" key="1">
    <citation type="submission" date="2022-08" db="UniProtKB">
        <authorList>
            <consortium name="EnsemblMetazoa"/>
        </authorList>
    </citation>
    <scope>IDENTIFICATION</scope>
    <source>
        <strain evidence="11">EBRO</strain>
    </source>
</reference>
<dbReference type="Gene3D" id="1.10.8.1020">
    <property type="entry name" value="RecQ-mediated genome instability protein 1, N-terminal domain"/>
    <property type="match status" value="1"/>
</dbReference>
<dbReference type="GO" id="GO:0000166">
    <property type="term" value="F:nucleotide binding"/>
    <property type="evidence" value="ECO:0007669"/>
    <property type="project" value="InterPro"/>
</dbReference>
<dbReference type="InterPro" id="IPR042470">
    <property type="entry name" value="RMI1_N_C_sf"/>
</dbReference>
<dbReference type="VEuPathDB" id="VectorBase:AATE005814"/>
<comment type="similarity">
    <text evidence="2">Belongs to the RMI1 family.</text>
</comment>
<feature type="compositionally biased region" description="Low complexity" evidence="7">
    <location>
        <begin position="334"/>
        <end position="344"/>
    </location>
</feature>
<feature type="region of interest" description="Disordered" evidence="7">
    <location>
        <begin position="326"/>
        <end position="364"/>
    </location>
</feature>
<evidence type="ECO:0000256" key="1">
    <source>
        <dbReference type="ARBA" id="ARBA00004123"/>
    </source>
</evidence>
<dbReference type="InterPro" id="IPR013894">
    <property type="entry name" value="RMI1_OB"/>
</dbReference>
<evidence type="ECO:0000259" key="8">
    <source>
        <dbReference type="Pfam" id="PF08585"/>
    </source>
</evidence>
<dbReference type="Pfam" id="PF08585">
    <property type="entry name" value="RMI1_N_C"/>
    <property type="match status" value="1"/>
</dbReference>